<evidence type="ECO:0000313" key="1">
    <source>
        <dbReference type="EMBL" id="GFU28164.1"/>
    </source>
</evidence>
<accession>A0A8X6QLB1</accession>
<keyword evidence="2" id="KW-1185">Reference proteome</keyword>
<name>A0A8X6QLB1_NEPPI</name>
<dbReference type="OrthoDB" id="8064578at2759"/>
<reference evidence="1" key="1">
    <citation type="submission" date="2020-08" db="EMBL/GenBank/DDBJ databases">
        <title>Multicomponent nature underlies the extraordinary mechanical properties of spider dragline silk.</title>
        <authorList>
            <person name="Kono N."/>
            <person name="Nakamura H."/>
            <person name="Mori M."/>
            <person name="Yoshida Y."/>
            <person name="Ohtoshi R."/>
            <person name="Malay A.D."/>
            <person name="Moran D.A.P."/>
            <person name="Tomita M."/>
            <person name="Numata K."/>
            <person name="Arakawa K."/>
        </authorList>
    </citation>
    <scope>NUCLEOTIDE SEQUENCE</scope>
</reference>
<sequence>MSYDLRIGFLSADATKRKAKLSESQTETEASDCCDVTLQDRCVFHSANGKPRLIRTEKSDRPRKEYGQVSIILDCFETNPKVQEAVAGPNKLAWKML</sequence>
<dbReference type="AlphaFoldDB" id="A0A8X6QLB1"/>
<dbReference type="Proteomes" id="UP000887013">
    <property type="component" value="Unassembled WGS sequence"/>
</dbReference>
<gene>
    <name evidence="1" type="ORF">NPIL_327171</name>
</gene>
<protein>
    <submittedName>
        <fullName evidence="1">Uncharacterized protein</fullName>
    </submittedName>
</protein>
<organism evidence="1 2">
    <name type="scientific">Nephila pilipes</name>
    <name type="common">Giant wood spider</name>
    <name type="synonym">Nephila maculata</name>
    <dbReference type="NCBI Taxonomy" id="299642"/>
    <lineage>
        <taxon>Eukaryota</taxon>
        <taxon>Metazoa</taxon>
        <taxon>Ecdysozoa</taxon>
        <taxon>Arthropoda</taxon>
        <taxon>Chelicerata</taxon>
        <taxon>Arachnida</taxon>
        <taxon>Araneae</taxon>
        <taxon>Araneomorphae</taxon>
        <taxon>Entelegynae</taxon>
        <taxon>Araneoidea</taxon>
        <taxon>Nephilidae</taxon>
        <taxon>Nephila</taxon>
    </lineage>
</organism>
<comment type="caution">
    <text evidence="1">The sequence shown here is derived from an EMBL/GenBank/DDBJ whole genome shotgun (WGS) entry which is preliminary data.</text>
</comment>
<proteinExistence type="predicted"/>
<evidence type="ECO:0000313" key="2">
    <source>
        <dbReference type="Proteomes" id="UP000887013"/>
    </source>
</evidence>
<dbReference type="EMBL" id="BMAW01082237">
    <property type="protein sequence ID" value="GFU28164.1"/>
    <property type="molecule type" value="Genomic_DNA"/>
</dbReference>